<evidence type="ECO:0000313" key="1">
    <source>
        <dbReference type="EMBL" id="NMM64266.1"/>
    </source>
</evidence>
<proteinExistence type="predicted"/>
<dbReference type="EMBL" id="JABBNI010000036">
    <property type="protein sequence ID" value="NMM64266.1"/>
    <property type="molecule type" value="Genomic_DNA"/>
</dbReference>
<name>A0A7Y0EIZ5_9CLOT</name>
<keyword evidence="2" id="KW-1185">Reference proteome</keyword>
<comment type="caution">
    <text evidence="1">The sequence shown here is derived from an EMBL/GenBank/DDBJ whole genome shotgun (WGS) entry which is preliminary data.</text>
</comment>
<dbReference type="Proteomes" id="UP000537131">
    <property type="component" value="Unassembled WGS sequence"/>
</dbReference>
<reference evidence="1 2" key="1">
    <citation type="submission" date="2020-06" db="EMBL/GenBank/DDBJ databases">
        <title>Complete Genome Sequence of Clostridium muelleri sp. nov. P21T, an Acid-Alcohol Producing Acetogen Isolated from Old Hay.</title>
        <authorList>
            <person name="Duncan K.E."/>
            <person name="Tanner R.S."/>
        </authorList>
    </citation>
    <scope>NUCLEOTIDE SEQUENCE [LARGE SCALE GENOMIC DNA]</scope>
    <source>
        <strain evidence="1 2">P21</strain>
    </source>
</reference>
<organism evidence="1 2">
    <name type="scientific">Clostridium muellerianum</name>
    <dbReference type="NCBI Taxonomy" id="2716538"/>
    <lineage>
        <taxon>Bacteria</taxon>
        <taxon>Bacillati</taxon>
        <taxon>Bacillota</taxon>
        <taxon>Clostridia</taxon>
        <taxon>Eubacteriales</taxon>
        <taxon>Clostridiaceae</taxon>
        <taxon>Clostridium</taxon>
    </lineage>
</organism>
<dbReference type="AlphaFoldDB" id="A0A7Y0EIZ5"/>
<dbReference type="RefSeq" id="WP_169298861.1">
    <property type="nucleotide sequence ID" value="NZ_JABBNI010000036.1"/>
</dbReference>
<protein>
    <submittedName>
        <fullName evidence="1">Uncharacterized protein</fullName>
    </submittedName>
</protein>
<accession>A0A7Y0EIZ5</accession>
<gene>
    <name evidence="1" type="ORF">HBE96_16695</name>
</gene>
<sequence>MERYVYNQIKNKSKNVKIINKVKPDSVVYDNYEYIVNSDIDDSEVPPGR</sequence>
<evidence type="ECO:0000313" key="2">
    <source>
        <dbReference type="Proteomes" id="UP000537131"/>
    </source>
</evidence>